<protein>
    <submittedName>
        <fullName evidence="1">Uncharacterized protein</fullName>
    </submittedName>
</protein>
<dbReference type="Proteomes" id="UP000290560">
    <property type="component" value="Unassembled WGS sequence"/>
</dbReference>
<dbReference type="EMBL" id="KV875459">
    <property type="protein sequence ID" value="RZR70772.1"/>
    <property type="molecule type" value="Genomic_DNA"/>
</dbReference>
<dbReference type="PANTHER" id="PTHR39741:SF2">
    <property type="entry name" value="F-BOX DOMAIN-CONTAINING PROTEIN"/>
    <property type="match status" value="1"/>
</dbReference>
<gene>
    <name evidence="1" type="ORF">BHM03_00001352</name>
</gene>
<reference evidence="1" key="1">
    <citation type="journal article" date="2018" name="Data Brief">
        <title>Genome sequence data from 17 accessions of Ensete ventricosum, a staple food crop for millions in Ethiopia.</title>
        <authorList>
            <person name="Yemataw Z."/>
            <person name="Muzemil S."/>
            <person name="Ambachew D."/>
            <person name="Tripathi L."/>
            <person name="Tesfaye K."/>
            <person name="Chala A."/>
            <person name="Farbos A."/>
            <person name="O'Neill P."/>
            <person name="Moore K."/>
            <person name="Grant M."/>
            <person name="Studholme D.J."/>
        </authorList>
    </citation>
    <scope>NUCLEOTIDE SEQUENCE [LARGE SCALE GENOMIC DNA]</scope>
    <source>
        <tissue evidence="1">Leaf</tissue>
    </source>
</reference>
<dbReference type="InterPro" id="IPR055336">
    <property type="entry name" value="At4g00755-like"/>
</dbReference>
<accession>A0A445M952</accession>
<evidence type="ECO:0000313" key="1">
    <source>
        <dbReference type="EMBL" id="RZR70772.1"/>
    </source>
</evidence>
<organism evidence="1">
    <name type="scientific">Ensete ventricosum</name>
    <name type="common">Abyssinian banana</name>
    <name type="synonym">Musa ensete</name>
    <dbReference type="NCBI Taxonomy" id="4639"/>
    <lineage>
        <taxon>Eukaryota</taxon>
        <taxon>Viridiplantae</taxon>
        <taxon>Streptophyta</taxon>
        <taxon>Embryophyta</taxon>
        <taxon>Tracheophyta</taxon>
        <taxon>Spermatophyta</taxon>
        <taxon>Magnoliopsida</taxon>
        <taxon>Liliopsida</taxon>
        <taxon>Zingiberales</taxon>
        <taxon>Musaceae</taxon>
        <taxon>Ensete</taxon>
    </lineage>
</organism>
<dbReference type="PANTHER" id="PTHR39741">
    <property type="entry name" value="F-BOX DOMAIN CONTAINING PROTEIN, EXPRESSED"/>
    <property type="match status" value="1"/>
</dbReference>
<sequence length="110" mass="12358">MMNCGDCLKWLGMDASTSVITHLDDPADLVRLSGVSWSLCRFDESIENTLESGDLVDQRPSYWSSGGQYDPGVPESLTYSSRYFIKMYARVCSISKQWDGLHIGTECGRY</sequence>
<name>A0A445M952_ENSVE</name>
<dbReference type="AlphaFoldDB" id="A0A445M952"/>
<proteinExistence type="predicted"/>